<keyword evidence="1" id="KW-0966">Cell projection</keyword>
<keyword evidence="1" id="KW-0282">Flagellum</keyword>
<accession>A0AC61RY22</accession>
<organism evidence="1 2">
    <name type="scientific">Petralouisia muris</name>
    <dbReference type="NCBI Taxonomy" id="3032872"/>
    <lineage>
        <taxon>Bacteria</taxon>
        <taxon>Bacillati</taxon>
        <taxon>Bacillota</taxon>
        <taxon>Clostridia</taxon>
        <taxon>Lachnospirales</taxon>
        <taxon>Lachnospiraceae</taxon>
        <taxon>Petralouisia</taxon>
    </lineage>
</organism>
<evidence type="ECO:0000313" key="2">
    <source>
        <dbReference type="Proteomes" id="UP000304953"/>
    </source>
</evidence>
<name>A0AC61RY22_9FIRM</name>
<protein>
    <submittedName>
        <fullName evidence="1">Flagellar biosynthesis protein FlhB</fullName>
    </submittedName>
</protein>
<keyword evidence="2" id="KW-1185">Reference proteome</keyword>
<reference evidence="1" key="1">
    <citation type="submission" date="2019-04" db="EMBL/GenBank/DDBJ databases">
        <title>Microbes associate with the intestines of laboratory mice.</title>
        <authorList>
            <person name="Navarre W."/>
            <person name="Wong E."/>
            <person name="Huang K."/>
            <person name="Tropini C."/>
            <person name="Ng K."/>
            <person name="Yu B."/>
        </authorList>
    </citation>
    <scope>NUCLEOTIDE SEQUENCE</scope>
    <source>
        <strain evidence="1">NM01_1-7b</strain>
    </source>
</reference>
<comment type="caution">
    <text evidence="1">The sequence shown here is derived from an EMBL/GenBank/DDBJ whole genome shotgun (WGS) entry which is preliminary data.</text>
</comment>
<gene>
    <name evidence="1" type="primary">flhB</name>
    <name evidence="1" type="ORF">E5329_07475</name>
</gene>
<evidence type="ECO:0000313" key="1">
    <source>
        <dbReference type="EMBL" id="TGY96921.1"/>
    </source>
</evidence>
<dbReference type="EMBL" id="SRYA01000012">
    <property type="protein sequence ID" value="TGY96921.1"/>
    <property type="molecule type" value="Genomic_DNA"/>
</dbReference>
<sequence>MEYNLQWFAKEGNGGEKTEPATSKKLQDARNEGQVAKSQELNSALSLIALFVTLKIFISYIGESLFHSFPVLYHKIPDIIDESIGGMSVKLATTVINHTLGTVVKILLPVFLIGYSVALLTNIVQVGWKVTAKPMKPKFSKLNPLSGFKRIFSKDSLFELLKSIAKISLIIYVAYTAIRDHQDELFLLYDIPLLQVVLLVGSIVINAGLQISLVYLIVGIADWFYQKHKFKEDMKMTKQEVKDEYKNTEGNPEIKGRQRSRMREASQRRMMQSLPSADVVITNPTHYAVAIKYDASQYSAPVVVAKGEDYLAMKIREAAKEHQIEIVENKPLARMLYANVDVGEEVPPELYQAVAEVLAFVYSLRENR</sequence>
<proteinExistence type="predicted"/>
<dbReference type="Proteomes" id="UP000304953">
    <property type="component" value="Unassembled WGS sequence"/>
</dbReference>
<keyword evidence="1" id="KW-0969">Cilium</keyword>